<evidence type="ECO:0000313" key="4">
    <source>
        <dbReference type="Proteomes" id="UP000001037"/>
    </source>
</evidence>
<evidence type="ECO:0000259" key="2">
    <source>
        <dbReference type="Pfam" id="PF12804"/>
    </source>
</evidence>
<dbReference type="RefSeq" id="WP_014026687.1">
    <property type="nucleotide sequence ID" value="NC_015931.1"/>
</dbReference>
<dbReference type="Gene3D" id="3.90.550.10">
    <property type="entry name" value="Spore Coat Polysaccharide Biosynthesis Protein SpsA, Chain A"/>
    <property type="match status" value="1"/>
</dbReference>
<dbReference type="Proteomes" id="UP000001037">
    <property type="component" value="Chromosome"/>
</dbReference>
<dbReference type="EMBL" id="CP002838">
    <property type="protein sequence ID" value="AEM39010.1"/>
    <property type="molecule type" value="Genomic_DNA"/>
</dbReference>
<name>G0EFI6_PYRF1</name>
<proteinExistence type="predicted"/>
<dbReference type="InterPro" id="IPR025877">
    <property type="entry name" value="MobA-like_NTP_Trfase"/>
</dbReference>
<feature type="domain" description="MobA-like NTP transferase" evidence="2">
    <location>
        <begin position="4"/>
        <end position="148"/>
    </location>
</feature>
<dbReference type="Pfam" id="PF12804">
    <property type="entry name" value="NTP_transf_3"/>
    <property type="match status" value="1"/>
</dbReference>
<dbReference type="InParanoid" id="G0EFI6"/>
<organism evidence="3 4">
    <name type="scientific">Pyrolobus fumarii (strain DSM 11204 / 1A)</name>
    <dbReference type="NCBI Taxonomy" id="694429"/>
    <lineage>
        <taxon>Archaea</taxon>
        <taxon>Thermoproteota</taxon>
        <taxon>Thermoprotei</taxon>
        <taxon>Desulfurococcales</taxon>
        <taxon>Pyrodictiaceae</taxon>
        <taxon>Pyrolobus</taxon>
    </lineage>
</organism>
<evidence type="ECO:0000256" key="1">
    <source>
        <dbReference type="ARBA" id="ARBA00022679"/>
    </source>
</evidence>
<sequence length="285" mass="30901">MLLAVVLAGGAATRLPGKLATVAKHGEKLLRHVVRVASLVADEVVVVARGYDPRWGLHRYVTVYDDPFFYGKCAGPLAGILSALGESRAWRVLVLSGDYGLVTPMVIEALVEAHRGRDTATILWCNGLIEPLLTVTSRSTLERVKTLCRTSPGLKPRPTLVHRLAETLLLLPISHLAVDPVLLASINTPWDLVTPRPKARAACRMEPRVHKPPLASLPFGRLGEPNVLLAEARYWLEHNVNHLALHAALDAEALGATGAEALAREARGRLGLERLHQGSVARKGH</sequence>
<gene>
    <name evidence="3" type="ordered locus">Pyrfu_1145</name>
</gene>
<dbReference type="KEGG" id="pfm:Pyrfu_1145"/>
<dbReference type="InterPro" id="IPR029044">
    <property type="entry name" value="Nucleotide-diphossugar_trans"/>
</dbReference>
<dbReference type="GeneID" id="11139624"/>
<dbReference type="GO" id="GO:0016779">
    <property type="term" value="F:nucleotidyltransferase activity"/>
    <property type="evidence" value="ECO:0007669"/>
    <property type="project" value="UniProtKB-ARBA"/>
</dbReference>
<dbReference type="STRING" id="694429.Pyrfu_1145"/>
<dbReference type="PANTHER" id="PTHR19136">
    <property type="entry name" value="MOLYBDENUM COFACTOR GUANYLYLTRANSFERASE"/>
    <property type="match status" value="1"/>
</dbReference>
<reference evidence="3 4" key="1">
    <citation type="journal article" date="2011" name="Stand. Genomic Sci.">
        <title>Complete genome sequence of the hyperthermophilic chemolithoautotroph Pyrolobus fumarii type strain (1A).</title>
        <authorList>
            <person name="Anderson I."/>
            <person name="Goker M."/>
            <person name="Nolan M."/>
            <person name="Lucas S."/>
            <person name="Hammon N."/>
            <person name="Deshpande S."/>
            <person name="Cheng J.F."/>
            <person name="Tapia R."/>
            <person name="Han C."/>
            <person name="Goodwin L."/>
            <person name="Pitluck S."/>
            <person name="Huntemann M."/>
            <person name="Liolios K."/>
            <person name="Ivanova N."/>
            <person name="Pagani I."/>
            <person name="Mavromatis K."/>
            <person name="Ovchinikova G."/>
            <person name="Pati A."/>
            <person name="Chen A."/>
            <person name="Palaniappan K."/>
            <person name="Land M."/>
            <person name="Hauser L."/>
            <person name="Brambilla E.M."/>
            <person name="Huber H."/>
            <person name="Yasawong M."/>
            <person name="Rohde M."/>
            <person name="Spring S."/>
            <person name="Abt B."/>
            <person name="Sikorski J."/>
            <person name="Wirth R."/>
            <person name="Detter J.C."/>
            <person name="Woyke T."/>
            <person name="Bristow J."/>
            <person name="Eisen J.A."/>
            <person name="Markowitz V."/>
            <person name="Hugenholtz P."/>
            <person name="Kyrpides N.C."/>
            <person name="Klenk H.P."/>
            <person name="Lapidus A."/>
        </authorList>
    </citation>
    <scope>NUCLEOTIDE SEQUENCE [LARGE SCALE GENOMIC DNA]</scope>
    <source>
        <strain evidence="4">DSM 11204 / 1A</strain>
    </source>
</reference>
<dbReference type="HOGENOM" id="CLU_975275_0_0_2"/>
<protein>
    <recommendedName>
        <fullName evidence="2">MobA-like NTP transferase domain-containing protein</fullName>
    </recommendedName>
</protein>
<keyword evidence="4" id="KW-1185">Reference proteome</keyword>
<keyword evidence="1" id="KW-0808">Transferase</keyword>
<dbReference type="SUPFAM" id="SSF53448">
    <property type="entry name" value="Nucleotide-diphospho-sugar transferases"/>
    <property type="match status" value="1"/>
</dbReference>
<dbReference type="eggNOG" id="arCOG01872">
    <property type="taxonomic scope" value="Archaea"/>
</dbReference>
<dbReference type="AlphaFoldDB" id="G0EFI6"/>
<evidence type="ECO:0000313" key="3">
    <source>
        <dbReference type="EMBL" id="AEM39010.1"/>
    </source>
</evidence>
<dbReference type="PANTHER" id="PTHR19136:SF81">
    <property type="entry name" value="MOLYBDENUM COFACTOR GUANYLYLTRANSFERASE"/>
    <property type="match status" value="1"/>
</dbReference>
<accession>G0EFI6</accession>